<dbReference type="PROSITE" id="PS00154">
    <property type="entry name" value="ATPASE_E1_E2"/>
    <property type="match status" value="1"/>
</dbReference>
<dbReference type="InterPro" id="IPR023214">
    <property type="entry name" value="HAD_sf"/>
</dbReference>
<dbReference type="Proteomes" id="UP001302949">
    <property type="component" value="Unassembled WGS sequence"/>
</dbReference>
<evidence type="ECO:0000256" key="6">
    <source>
        <dbReference type="ARBA" id="ARBA00022989"/>
    </source>
</evidence>
<dbReference type="SFLD" id="SFLDF00027">
    <property type="entry name" value="p-type_atpase"/>
    <property type="match status" value="1"/>
</dbReference>
<dbReference type="NCBIfam" id="TIGR01494">
    <property type="entry name" value="ATPase_P-type"/>
    <property type="match status" value="2"/>
</dbReference>
<feature type="domain" description="Cation-transporting P-type ATPase C-terminal" evidence="10">
    <location>
        <begin position="658"/>
        <end position="829"/>
    </location>
</feature>
<dbReference type="Gene3D" id="1.20.1110.10">
    <property type="entry name" value="Calcium-transporting ATPase, transmembrane domain"/>
    <property type="match status" value="2"/>
</dbReference>
<dbReference type="Gene3D" id="3.40.1110.10">
    <property type="entry name" value="Calcium-transporting ATPase, cytoplasmic domain N"/>
    <property type="match status" value="2"/>
</dbReference>
<sequence>MQANNFDVRGLTSEQVQKARDKYGINQLKYKQVNGIWHDIVSLAQEPMIILLLVAAAIYLIGGNIGDAIFLAFAIVFEVAISLYQDSRSRDALSKLKEFSQPNCKVIRDGEVQEIKSEELVIGDSVMLEEGSSIPADAEIVYSNDFSVNESILTGESLAVLKFSLKENNQIFKGTAVASGMAIATVTAIGNETKLGKIGKSLESIEEEKTPLELQINNFVKKMVIIGAVVFIIVWLINYLHTHSVLDSLLKSLTLAMSIMPEEIPVAFTTFMALGAWRLMKLGIVVKQMKTVETLGSATVICTDKTGTITENKMTLAKLFVLSTQKTSNPDDNDQLNDEERDLISVAMWASEPIPFDPMEIALHDAYTKLIDNDIRPQFQLIHEYPLGGKPPMMTHIHQDQSGKRIIAAKGALEAMIEASNPLNHEEKQQLEQAVENFSKEGYRILGVAEADFIGDDFPEAQQDFPFTLKGIVAFYDPPKANIEKVLNDFYKAGITVKIVTGDNAATTAAIAKQIGFKGYDKSITGDELMKLSDEDLQKEVSKIQVFTRMYPEAKLRIINALKKNNEIVAMTGDGVNDGPALKAAHIGIAMGKKGTEIAKEAASLILLEDDLSKMVEAVAMGRKIYTNLKKAIQYIISIHIPIILTVFIPLALGWLYPNIFSPVHVIFLELIMGPTCSIIYENEPLEKNLMTKKPRPVTDTFFSWKELATSIVQGLVITLGTLSVYQYAVAQGFDEAITRTMVFTVLIAANILLTLVNRSFYYSIFTTIQYKNNLVVLIIGLTMLLMAILLFVEPLTHFFGFEMLNLSQISIAILTGFVSVIWYEVVKGIKRLK</sequence>
<evidence type="ECO:0000256" key="4">
    <source>
        <dbReference type="ARBA" id="ARBA00022840"/>
    </source>
</evidence>
<dbReference type="SUPFAM" id="SSF56784">
    <property type="entry name" value="HAD-like"/>
    <property type="match status" value="1"/>
</dbReference>
<keyword evidence="4" id="KW-0067">ATP-binding</keyword>
<evidence type="ECO:0000256" key="8">
    <source>
        <dbReference type="SAM" id="Phobius"/>
    </source>
</evidence>
<proteinExistence type="predicted"/>
<reference evidence="12 13" key="1">
    <citation type="submission" date="2023-12" db="EMBL/GenBank/DDBJ databases">
        <title>Novel species of the genus Arcicella isolated from rivers.</title>
        <authorList>
            <person name="Lu H."/>
        </authorList>
    </citation>
    <scope>NUCLEOTIDE SEQUENCE [LARGE SCALE GENOMIC DNA]</scope>
    <source>
        <strain evidence="12 13">KCTC 23307</strain>
    </source>
</reference>
<accession>A0ABU5Q8J5</accession>
<dbReference type="InterPro" id="IPR023299">
    <property type="entry name" value="ATPase_P-typ_cyto_dom_N"/>
</dbReference>
<dbReference type="InterPro" id="IPR006068">
    <property type="entry name" value="ATPase_P-typ_cation-transptr_C"/>
</dbReference>
<evidence type="ECO:0000256" key="1">
    <source>
        <dbReference type="ARBA" id="ARBA00004141"/>
    </source>
</evidence>
<feature type="transmembrane region" description="Helical" evidence="8">
    <location>
        <begin position="741"/>
        <end position="762"/>
    </location>
</feature>
<feature type="domain" description="Cation-transporting P-type ATPase N-terminal" evidence="11">
    <location>
        <begin position="9"/>
        <end position="58"/>
    </location>
</feature>
<gene>
    <name evidence="12" type="ORF">VB248_08445</name>
</gene>
<dbReference type="PANTHER" id="PTHR42861">
    <property type="entry name" value="CALCIUM-TRANSPORTING ATPASE"/>
    <property type="match status" value="1"/>
</dbReference>
<feature type="transmembrane region" description="Helical" evidence="8">
    <location>
        <begin position="702"/>
        <end position="729"/>
    </location>
</feature>
<dbReference type="EMBL" id="JAYFUM010000008">
    <property type="protein sequence ID" value="MEA5139160.1"/>
    <property type="molecule type" value="Genomic_DNA"/>
</dbReference>
<feature type="domain" description="P-type ATPase A" evidence="9">
    <location>
        <begin position="99"/>
        <end position="203"/>
    </location>
</feature>
<dbReference type="PRINTS" id="PR00119">
    <property type="entry name" value="CATATPASE"/>
</dbReference>
<dbReference type="InterPro" id="IPR036412">
    <property type="entry name" value="HAD-like_sf"/>
</dbReference>
<dbReference type="SUPFAM" id="SSF81653">
    <property type="entry name" value="Calcium ATPase, transduction domain A"/>
    <property type="match status" value="1"/>
</dbReference>
<dbReference type="Gene3D" id="3.40.50.1000">
    <property type="entry name" value="HAD superfamily/HAD-like"/>
    <property type="match status" value="2"/>
</dbReference>
<comment type="subcellular location">
    <subcellularLocation>
        <location evidence="1">Membrane</location>
        <topology evidence="1">Multi-pass membrane protein</topology>
    </subcellularLocation>
</comment>
<dbReference type="Pfam" id="PF00702">
    <property type="entry name" value="Hydrolase"/>
    <property type="match status" value="1"/>
</dbReference>
<dbReference type="SFLD" id="SFLDS00003">
    <property type="entry name" value="Haloacid_Dehalogenase"/>
    <property type="match status" value="1"/>
</dbReference>
<feature type="transmembrane region" description="Helical" evidence="8">
    <location>
        <begin position="40"/>
        <end position="62"/>
    </location>
</feature>
<dbReference type="Pfam" id="PF00122">
    <property type="entry name" value="E1-E2_ATPase"/>
    <property type="match status" value="1"/>
</dbReference>
<dbReference type="Gene3D" id="2.70.150.10">
    <property type="entry name" value="Calcium-transporting ATPase, cytoplasmic transduction domain A"/>
    <property type="match status" value="1"/>
</dbReference>
<dbReference type="InterPro" id="IPR044492">
    <property type="entry name" value="P_typ_ATPase_HD_dom"/>
</dbReference>
<feature type="transmembrane region" description="Helical" evidence="8">
    <location>
        <begin position="68"/>
        <end position="85"/>
    </location>
</feature>
<keyword evidence="2 8" id="KW-0812">Transmembrane</keyword>
<evidence type="ECO:0000256" key="2">
    <source>
        <dbReference type="ARBA" id="ARBA00022692"/>
    </source>
</evidence>
<evidence type="ECO:0000256" key="3">
    <source>
        <dbReference type="ARBA" id="ARBA00022741"/>
    </source>
</evidence>
<feature type="transmembrane region" description="Helical" evidence="8">
    <location>
        <begin position="774"/>
        <end position="793"/>
    </location>
</feature>
<dbReference type="InterPro" id="IPR004014">
    <property type="entry name" value="ATPase_P-typ_cation-transptr_N"/>
</dbReference>
<dbReference type="InterPro" id="IPR018303">
    <property type="entry name" value="ATPase_P-typ_P_site"/>
</dbReference>
<keyword evidence="5" id="KW-1278">Translocase</keyword>
<feature type="transmembrane region" description="Helical" evidence="8">
    <location>
        <begin position="632"/>
        <end position="657"/>
    </location>
</feature>
<dbReference type="SUPFAM" id="SSF81665">
    <property type="entry name" value="Calcium ATPase, transmembrane domain M"/>
    <property type="match status" value="1"/>
</dbReference>
<dbReference type="SUPFAM" id="SSF81660">
    <property type="entry name" value="Metal cation-transporting ATPase, ATP-binding domain N"/>
    <property type="match status" value="1"/>
</dbReference>
<dbReference type="SFLD" id="SFLDG00002">
    <property type="entry name" value="C1.7:_P-type_atpase_like"/>
    <property type="match status" value="1"/>
</dbReference>
<dbReference type="InterPro" id="IPR023298">
    <property type="entry name" value="ATPase_P-typ_TM_dom_sf"/>
</dbReference>
<evidence type="ECO:0000259" key="9">
    <source>
        <dbReference type="Pfam" id="PF00122"/>
    </source>
</evidence>
<dbReference type="PRINTS" id="PR00120">
    <property type="entry name" value="HATPASE"/>
</dbReference>
<evidence type="ECO:0000313" key="13">
    <source>
        <dbReference type="Proteomes" id="UP001302949"/>
    </source>
</evidence>
<evidence type="ECO:0000256" key="7">
    <source>
        <dbReference type="ARBA" id="ARBA00023136"/>
    </source>
</evidence>
<name>A0ABU5Q8J5_9BACT</name>
<organism evidence="12 13">
    <name type="scientific">Arcicella rigui</name>
    <dbReference type="NCBI Taxonomy" id="797020"/>
    <lineage>
        <taxon>Bacteria</taxon>
        <taxon>Pseudomonadati</taxon>
        <taxon>Bacteroidota</taxon>
        <taxon>Cytophagia</taxon>
        <taxon>Cytophagales</taxon>
        <taxon>Flectobacillaceae</taxon>
        <taxon>Arcicella</taxon>
    </lineage>
</organism>
<evidence type="ECO:0000256" key="5">
    <source>
        <dbReference type="ARBA" id="ARBA00022967"/>
    </source>
</evidence>
<evidence type="ECO:0000259" key="11">
    <source>
        <dbReference type="Pfam" id="PF00690"/>
    </source>
</evidence>
<dbReference type="InterPro" id="IPR059000">
    <property type="entry name" value="ATPase_P-type_domA"/>
</dbReference>
<keyword evidence="13" id="KW-1185">Reference proteome</keyword>
<keyword evidence="6 8" id="KW-1133">Transmembrane helix</keyword>
<dbReference type="Pfam" id="PF00689">
    <property type="entry name" value="Cation_ATPase_C"/>
    <property type="match status" value="1"/>
</dbReference>
<comment type="caution">
    <text evidence="12">The sequence shown here is derived from an EMBL/GenBank/DDBJ whole genome shotgun (WGS) entry which is preliminary data.</text>
</comment>
<keyword evidence="3" id="KW-0547">Nucleotide-binding</keyword>
<evidence type="ECO:0000259" key="10">
    <source>
        <dbReference type="Pfam" id="PF00689"/>
    </source>
</evidence>
<feature type="transmembrane region" description="Helical" evidence="8">
    <location>
        <begin position="805"/>
        <end position="824"/>
    </location>
</feature>
<protein>
    <submittedName>
        <fullName evidence="12">Cation-translocating P-type ATPase</fullName>
    </submittedName>
</protein>
<keyword evidence="7 8" id="KW-0472">Membrane</keyword>
<feature type="transmembrane region" description="Helical" evidence="8">
    <location>
        <begin position="663"/>
        <end position="681"/>
    </location>
</feature>
<dbReference type="InterPro" id="IPR008250">
    <property type="entry name" value="ATPase_P-typ_transduc_dom_A_sf"/>
</dbReference>
<dbReference type="InterPro" id="IPR001757">
    <property type="entry name" value="P_typ_ATPase"/>
</dbReference>
<dbReference type="RefSeq" id="WP_323296319.1">
    <property type="nucleotide sequence ID" value="NZ_JAYFUM010000008.1"/>
</dbReference>
<feature type="transmembrane region" description="Helical" evidence="8">
    <location>
        <begin position="264"/>
        <end position="280"/>
    </location>
</feature>
<dbReference type="Pfam" id="PF00690">
    <property type="entry name" value="Cation_ATPase_N"/>
    <property type="match status" value="1"/>
</dbReference>
<feature type="transmembrane region" description="Helical" evidence="8">
    <location>
        <begin position="223"/>
        <end position="244"/>
    </location>
</feature>
<evidence type="ECO:0000313" key="12">
    <source>
        <dbReference type="EMBL" id="MEA5139160.1"/>
    </source>
</evidence>